<comment type="subcellular location">
    <subcellularLocation>
        <location evidence="1">Nucleus</location>
    </subcellularLocation>
</comment>
<keyword evidence="5" id="KW-1185">Reference proteome</keyword>
<proteinExistence type="inferred from homology"/>
<sequence>MSGVLDGPKPRINCSMLSQHISRAVCFVGRVEKVHPTGKTFTVADGEGKIATVELNDPLEEELSGIVELIGMVSNKGAIMASTYNMLREDKGIPFDLELYNEALKVVHDFPQHYPFEVAASG</sequence>
<organism evidence="4 5">
    <name type="scientific">Scomber scombrus</name>
    <name type="common">Atlantic mackerel</name>
    <name type="synonym">Scomber vernalis</name>
    <dbReference type="NCBI Taxonomy" id="13677"/>
    <lineage>
        <taxon>Eukaryota</taxon>
        <taxon>Metazoa</taxon>
        <taxon>Chordata</taxon>
        <taxon>Craniata</taxon>
        <taxon>Vertebrata</taxon>
        <taxon>Euteleostomi</taxon>
        <taxon>Actinopterygii</taxon>
        <taxon>Neopterygii</taxon>
        <taxon>Teleostei</taxon>
        <taxon>Neoteleostei</taxon>
        <taxon>Acanthomorphata</taxon>
        <taxon>Pelagiaria</taxon>
        <taxon>Scombriformes</taxon>
        <taxon>Scombridae</taxon>
        <taxon>Scomber</taxon>
    </lineage>
</organism>
<dbReference type="GO" id="GO:0035861">
    <property type="term" value="C:site of double-strand break"/>
    <property type="evidence" value="ECO:0007669"/>
    <property type="project" value="TreeGrafter"/>
</dbReference>
<name>A0AAV1PGN1_SCOSC</name>
<dbReference type="GO" id="GO:0003684">
    <property type="term" value="F:damaged DNA binding"/>
    <property type="evidence" value="ECO:0007669"/>
    <property type="project" value="TreeGrafter"/>
</dbReference>
<dbReference type="Proteomes" id="UP001314229">
    <property type="component" value="Unassembled WGS sequence"/>
</dbReference>
<evidence type="ECO:0000256" key="3">
    <source>
        <dbReference type="ARBA" id="ARBA00023242"/>
    </source>
</evidence>
<dbReference type="Pfam" id="PF08661">
    <property type="entry name" value="Rep_fac-A_3"/>
    <property type="match status" value="1"/>
</dbReference>
<dbReference type="GO" id="GO:0006260">
    <property type="term" value="P:DNA replication"/>
    <property type="evidence" value="ECO:0007669"/>
    <property type="project" value="InterPro"/>
</dbReference>
<dbReference type="InterPro" id="IPR013970">
    <property type="entry name" value="Rfa2"/>
</dbReference>
<dbReference type="GO" id="GO:0003697">
    <property type="term" value="F:single-stranded DNA binding"/>
    <property type="evidence" value="ECO:0007669"/>
    <property type="project" value="TreeGrafter"/>
</dbReference>
<dbReference type="PANTHER" id="PTHR15114:SF1">
    <property type="entry name" value="REPLICATION PROTEIN A 14 KDA SUBUNIT"/>
    <property type="match status" value="1"/>
</dbReference>
<gene>
    <name evidence="4" type="ORF">FSCOSCO3_A015510</name>
</gene>
<dbReference type="FunFam" id="2.40.50.140:FF:000395">
    <property type="entry name" value="Replication protein A3"/>
    <property type="match status" value="1"/>
</dbReference>
<protein>
    <submittedName>
        <fullName evidence="4">Replication protein A 14 kDa subunit</fullName>
    </submittedName>
</protein>
<evidence type="ECO:0000313" key="5">
    <source>
        <dbReference type="Proteomes" id="UP001314229"/>
    </source>
</evidence>
<keyword evidence="3" id="KW-0539">Nucleus</keyword>
<dbReference type="AlphaFoldDB" id="A0AAV1PGN1"/>
<dbReference type="GO" id="GO:0006289">
    <property type="term" value="P:nucleotide-excision repair"/>
    <property type="evidence" value="ECO:0007669"/>
    <property type="project" value="TreeGrafter"/>
</dbReference>
<dbReference type="PANTHER" id="PTHR15114">
    <property type="entry name" value="REPLICATION PROTEIN A3"/>
    <property type="match status" value="1"/>
</dbReference>
<evidence type="ECO:0000313" key="4">
    <source>
        <dbReference type="EMBL" id="CAK6970109.1"/>
    </source>
</evidence>
<comment type="caution">
    <text evidence="4">The sequence shown here is derived from an EMBL/GenBank/DDBJ whole genome shotgun (WGS) entry which is preliminary data.</text>
</comment>
<dbReference type="Gene3D" id="2.40.50.140">
    <property type="entry name" value="Nucleic acid-binding proteins"/>
    <property type="match status" value="1"/>
</dbReference>
<dbReference type="CDD" id="cd04479">
    <property type="entry name" value="RPA3"/>
    <property type="match status" value="1"/>
</dbReference>
<dbReference type="GO" id="GO:0005662">
    <property type="term" value="C:DNA replication factor A complex"/>
    <property type="evidence" value="ECO:0007669"/>
    <property type="project" value="TreeGrafter"/>
</dbReference>
<dbReference type="SUPFAM" id="SSF50249">
    <property type="entry name" value="Nucleic acid-binding proteins"/>
    <property type="match status" value="1"/>
</dbReference>
<evidence type="ECO:0000256" key="1">
    <source>
        <dbReference type="ARBA" id="ARBA00004123"/>
    </source>
</evidence>
<dbReference type="GO" id="GO:0006284">
    <property type="term" value="P:base-excision repair"/>
    <property type="evidence" value="ECO:0007669"/>
    <property type="project" value="TreeGrafter"/>
</dbReference>
<dbReference type="InterPro" id="IPR012340">
    <property type="entry name" value="NA-bd_OB-fold"/>
</dbReference>
<dbReference type="EMBL" id="CAWUFR010000149">
    <property type="protein sequence ID" value="CAK6970109.1"/>
    <property type="molecule type" value="Genomic_DNA"/>
</dbReference>
<accession>A0AAV1PGN1</accession>
<evidence type="ECO:0000256" key="2">
    <source>
        <dbReference type="ARBA" id="ARBA00009761"/>
    </source>
</evidence>
<comment type="similarity">
    <text evidence="2">Belongs to the replication factor A protein 3 family.</text>
</comment>
<dbReference type="GO" id="GO:0000724">
    <property type="term" value="P:double-strand break repair via homologous recombination"/>
    <property type="evidence" value="ECO:0007669"/>
    <property type="project" value="TreeGrafter"/>
</dbReference>
<reference evidence="4 5" key="1">
    <citation type="submission" date="2024-01" db="EMBL/GenBank/DDBJ databases">
        <authorList>
            <person name="Alioto T."/>
            <person name="Alioto T."/>
            <person name="Gomez Garrido J."/>
        </authorList>
    </citation>
    <scope>NUCLEOTIDE SEQUENCE [LARGE SCALE GENOMIC DNA]</scope>
</reference>
<dbReference type="GO" id="GO:0006298">
    <property type="term" value="P:mismatch repair"/>
    <property type="evidence" value="ECO:0007669"/>
    <property type="project" value="TreeGrafter"/>
</dbReference>